<organism evidence="1 2">
    <name type="scientific">Mucuna pruriens</name>
    <name type="common">Velvet bean</name>
    <name type="synonym">Dolichos pruriens</name>
    <dbReference type="NCBI Taxonomy" id="157652"/>
    <lineage>
        <taxon>Eukaryota</taxon>
        <taxon>Viridiplantae</taxon>
        <taxon>Streptophyta</taxon>
        <taxon>Embryophyta</taxon>
        <taxon>Tracheophyta</taxon>
        <taxon>Spermatophyta</taxon>
        <taxon>Magnoliopsida</taxon>
        <taxon>eudicotyledons</taxon>
        <taxon>Gunneridae</taxon>
        <taxon>Pentapetalae</taxon>
        <taxon>rosids</taxon>
        <taxon>fabids</taxon>
        <taxon>Fabales</taxon>
        <taxon>Fabaceae</taxon>
        <taxon>Papilionoideae</taxon>
        <taxon>50 kb inversion clade</taxon>
        <taxon>NPAAA clade</taxon>
        <taxon>indigoferoid/millettioid clade</taxon>
        <taxon>Phaseoleae</taxon>
        <taxon>Mucuna</taxon>
    </lineage>
</organism>
<reference evidence="1" key="1">
    <citation type="submission" date="2018-05" db="EMBL/GenBank/DDBJ databases">
        <title>Draft genome of Mucuna pruriens seed.</title>
        <authorList>
            <person name="Nnadi N.E."/>
            <person name="Vos R."/>
            <person name="Hasami M.H."/>
            <person name="Devisetty U.K."/>
            <person name="Aguiy J.C."/>
        </authorList>
    </citation>
    <scope>NUCLEOTIDE SEQUENCE [LARGE SCALE GENOMIC DNA]</scope>
    <source>
        <strain evidence="1">JCA_2017</strain>
    </source>
</reference>
<gene>
    <name evidence="1" type="ORF">CR513_35334</name>
</gene>
<accession>A0A371FZL3</accession>
<feature type="non-terminal residue" evidence="1">
    <location>
        <position position="1"/>
    </location>
</feature>
<dbReference type="Proteomes" id="UP000257109">
    <property type="component" value="Unassembled WGS sequence"/>
</dbReference>
<name>A0A371FZL3_MUCPR</name>
<sequence length="130" mass="15149">RPQLQLNLGIEKVSHKTRKAKIDVIGNHKENHNYVGDLLERTLQDYFIPTIRVTNNIHRPLVRTNNFELKLVLISNSSQFKGQSSEESLTHLKKFLCFIYMINKNPYIKSEKDSKKCFADAFIMISQRGN</sequence>
<comment type="caution">
    <text evidence="1">The sequence shown here is derived from an EMBL/GenBank/DDBJ whole genome shotgun (WGS) entry which is preliminary data.</text>
</comment>
<protein>
    <submittedName>
        <fullName evidence="1">Uncharacterized protein</fullName>
    </submittedName>
</protein>
<dbReference type="EMBL" id="QJKJ01007269">
    <property type="protein sequence ID" value="RDX83720.1"/>
    <property type="molecule type" value="Genomic_DNA"/>
</dbReference>
<dbReference type="AlphaFoldDB" id="A0A371FZL3"/>
<keyword evidence="2" id="KW-1185">Reference proteome</keyword>
<evidence type="ECO:0000313" key="2">
    <source>
        <dbReference type="Proteomes" id="UP000257109"/>
    </source>
</evidence>
<proteinExistence type="predicted"/>
<evidence type="ECO:0000313" key="1">
    <source>
        <dbReference type="EMBL" id="RDX83720.1"/>
    </source>
</evidence>